<dbReference type="GO" id="GO:0005975">
    <property type="term" value="P:carbohydrate metabolic process"/>
    <property type="evidence" value="ECO:0007669"/>
    <property type="project" value="InterPro"/>
</dbReference>
<dbReference type="PANTHER" id="PTHR42899">
    <property type="entry name" value="SPERMATOGENESIS-ASSOCIATED PROTEIN 20"/>
    <property type="match status" value="1"/>
</dbReference>
<dbReference type="SUPFAM" id="SSF48208">
    <property type="entry name" value="Six-hairpin glycosidases"/>
    <property type="match status" value="1"/>
</dbReference>
<comment type="caution">
    <text evidence="2">The sequence shown here is derived from an EMBL/GenBank/DDBJ whole genome shotgun (WGS) entry which is preliminary data.</text>
</comment>
<dbReference type="Pfam" id="PF03190">
    <property type="entry name" value="Thioredox_DsbH"/>
    <property type="match status" value="1"/>
</dbReference>
<gene>
    <name evidence="2" type="ORF">HNR19_000973</name>
</gene>
<dbReference type="CDD" id="cd02955">
    <property type="entry name" value="SSP411"/>
    <property type="match status" value="1"/>
</dbReference>
<dbReference type="Proteomes" id="UP000530424">
    <property type="component" value="Unassembled WGS sequence"/>
</dbReference>
<dbReference type="Gene3D" id="3.40.30.10">
    <property type="entry name" value="Glutaredoxin"/>
    <property type="match status" value="1"/>
</dbReference>
<keyword evidence="3" id="KW-1185">Reference proteome</keyword>
<feature type="domain" description="Spermatogenesis-associated protein 20-like TRX" evidence="1">
    <location>
        <begin position="3"/>
        <end position="163"/>
    </location>
</feature>
<evidence type="ECO:0000259" key="1">
    <source>
        <dbReference type="Pfam" id="PF03190"/>
    </source>
</evidence>
<reference evidence="2 3" key="1">
    <citation type="submission" date="2020-07" db="EMBL/GenBank/DDBJ databases">
        <title>Sequencing the genomes of 1000 actinobacteria strains.</title>
        <authorList>
            <person name="Klenk H.-P."/>
        </authorList>
    </citation>
    <scope>NUCLEOTIDE SEQUENCE [LARGE SCALE GENOMIC DNA]</scope>
    <source>
        <strain evidence="2 3">DSM 103833</strain>
    </source>
</reference>
<accession>A0A853BYK0</accession>
<dbReference type="InterPro" id="IPR008928">
    <property type="entry name" value="6-hairpin_glycosidase_sf"/>
</dbReference>
<dbReference type="EMBL" id="JACCFP010000001">
    <property type="protein sequence ID" value="NYJ00275.1"/>
    <property type="molecule type" value="Genomic_DNA"/>
</dbReference>
<dbReference type="RefSeq" id="WP_179666891.1">
    <property type="nucleotide sequence ID" value="NZ_JACCFP010000001.1"/>
</dbReference>
<dbReference type="PIRSF" id="PIRSF006402">
    <property type="entry name" value="UCP006402_thioredoxin"/>
    <property type="match status" value="1"/>
</dbReference>
<evidence type="ECO:0000313" key="2">
    <source>
        <dbReference type="EMBL" id="NYJ00275.1"/>
    </source>
</evidence>
<dbReference type="PANTHER" id="PTHR42899:SF1">
    <property type="entry name" value="SPERMATOGENESIS-ASSOCIATED PROTEIN 20"/>
    <property type="match status" value="1"/>
</dbReference>
<sequence>MANRLASATSPYLLQHADNPVDWWEWGEEAFAEARERNVPVLLSVGYAACHWCHVMAHESFEDEATAAYMNEHFVNVKVDREERPDVDAVYMQATTAMTGHGGWPMTCVLDHDGNPFFAGTYFPDQPRHGQPAFTQVLQALSDAWRDRGEEVRGVAATVRQHLEAAGGGLGGGRAVDASVLEGAVLLLEREYDATAGGFGGAPKFPPSMVLEFLRRYAGRRFRGSAAGGLAPQPPAVERAGEMLVRTAAAMAGSGMYDQVGGGFARYAVDREWVVPHFEKMLYDNALLLGLYARLDGLDMSSPSGSDYSTTLGGRIARETADFMLRELLTAEGGFASALDADSAHPVTGKQEEGAFYVWTPEQLVEALGHDRGAWAAKVFGVTEEGTFEHGTSTLQLRDFPTKPGEQARLSEVRARLLDARELRPRPARDDKVVAAWNGLAISGLCDAGTLLGEPSYVAAAVTAAELIERVHVVPGSHGSRLLRVSRDGVAGRHDGVLEDYGCVASGLLSLVQATGDARWLRLATSLLDEAIAGFGASDGGFFDTHREAEPLVTRPRDAGDNASPSGLSSTVHALVVAHALTGEGRYRSAAEAALATVGQLMEKAPRFAGWSLAAAQTMLDGPLEIAVVGPAGPERDALVAEARQIPGAVVVVADDARDDIPLLMGRTPVDGAPAAYVCRGFVCERPVTDPDALRGAG</sequence>
<dbReference type="InterPro" id="IPR024705">
    <property type="entry name" value="Ssp411"/>
</dbReference>
<evidence type="ECO:0000313" key="3">
    <source>
        <dbReference type="Proteomes" id="UP000530424"/>
    </source>
</evidence>
<dbReference type="SUPFAM" id="SSF52833">
    <property type="entry name" value="Thioredoxin-like"/>
    <property type="match status" value="1"/>
</dbReference>
<protein>
    <recommendedName>
        <fullName evidence="1">Spermatogenesis-associated protein 20-like TRX domain-containing protein</fullName>
    </recommendedName>
</protein>
<dbReference type="AlphaFoldDB" id="A0A853BYK0"/>
<proteinExistence type="predicted"/>
<dbReference type="InterPro" id="IPR004879">
    <property type="entry name" value="Ssp411-like_TRX"/>
</dbReference>
<dbReference type="InterPro" id="IPR036249">
    <property type="entry name" value="Thioredoxin-like_sf"/>
</dbReference>
<name>A0A853BYK0_9ACTN</name>
<organism evidence="2 3">
    <name type="scientific">Nocardioides thalensis</name>
    <dbReference type="NCBI Taxonomy" id="1914755"/>
    <lineage>
        <taxon>Bacteria</taxon>
        <taxon>Bacillati</taxon>
        <taxon>Actinomycetota</taxon>
        <taxon>Actinomycetes</taxon>
        <taxon>Propionibacteriales</taxon>
        <taxon>Nocardioidaceae</taxon>
        <taxon>Nocardioides</taxon>
    </lineage>
</organism>